<dbReference type="PRINTS" id="PR00119">
    <property type="entry name" value="CATATPASE"/>
</dbReference>
<feature type="transmembrane region" description="Helical" evidence="8">
    <location>
        <begin position="58"/>
        <end position="77"/>
    </location>
</feature>
<dbReference type="InterPro" id="IPR008250">
    <property type="entry name" value="ATPase_P-typ_transduc_dom_A_sf"/>
</dbReference>
<evidence type="ECO:0000259" key="9">
    <source>
        <dbReference type="Pfam" id="PF00122"/>
    </source>
</evidence>
<feature type="transmembrane region" description="Helical" evidence="8">
    <location>
        <begin position="32"/>
        <end position="51"/>
    </location>
</feature>
<dbReference type="Proteomes" id="UP000019666">
    <property type="component" value="Unassembled WGS sequence"/>
</dbReference>
<dbReference type="PANTHER" id="PTHR48085:SF5">
    <property type="entry name" value="CADMIUM_ZINC-TRANSPORTING ATPASE HMA4-RELATED"/>
    <property type="match status" value="1"/>
</dbReference>
<dbReference type="NCBIfam" id="TIGR01494">
    <property type="entry name" value="ATPase_P-type"/>
    <property type="match status" value="1"/>
</dbReference>
<reference evidence="10 11" key="1">
    <citation type="submission" date="2013-02" db="EMBL/GenBank/DDBJ databases">
        <authorList>
            <person name="Fiebig A."/>
            <person name="Goeker M."/>
            <person name="Klenk H.-P.P."/>
        </authorList>
    </citation>
    <scope>NUCLEOTIDE SEQUENCE [LARGE SCALE GENOMIC DNA]</scope>
    <source>
        <strain evidence="10 11">DSM 19309</strain>
    </source>
</reference>
<gene>
    <name evidence="10" type="ORF">Rumeso_04303</name>
</gene>
<comment type="caution">
    <text evidence="10">The sequence shown here is derived from an EMBL/GenBank/DDBJ whole genome shotgun (WGS) entry which is preliminary data.</text>
</comment>
<proteinExistence type="inferred from homology"/>
<sequence>MLPNDAPDERVGAELDAPELRVRAGRADVSRLILLMLAAGGLAVGLALRVWGMSNGAALAWSGATLIVLGALLVQIVGSLRRGDLGLDIVAALSMSAALLLGETLAAAVVALMYAGGQHLERFAEGCARREMMALLAQAPRKALRYGEGALEEVPVAAIGPGDRLLVQRGAVVPVDGKVAMGEALLDEAALTGEALPVRHPTGDEVMSGALNAGDPFDLNALRPAGESTFAGIVRLVEEAQEARAPMVRLADRYAVGFLFLTVLLAGAAWGFSGDPVRAVAVLVVATPCPLILTVPVALVAGLSRAARLGVLVKGGGSLEALARVEVLVIDKTGTLTEGRPRLARTVAAPGFGEEEVLRLAASLDQASQHPVARAVVAEARARGLALATPRCVTEMAGEGMEAIIEGRKVRIGSRAYVGLGMEEADPPSASGAASVLVRVDGLPAGELVLTDAARPEAREVLVALRAEGLRRIVLATGDREEVAQAVAGGLGLDAMHAGLTPEAKLRVVREERLRGPVLMLGDGVNDAPALAAADLGVAMGARGSAASAEAAGIVILPDRLDPLLAGRRIARRALRIARQSVAAGLGLSVLGMVAAAFGLLAPVEGALLQEVIDVAVILNALRVLRPGSVDSGSALRATGDLPGLTVPAPGTAP</sequence>
<dbReference type="InterPro" id="IPR001757">
    <property type="entry name" value="P_typ_ATPase"/>
</dbReference>
<dbReference type="NCBIfam" id="TIGR01512">
    <property type="entry name" value="ATPase-IB2_Cd"/>
    <property type="match status" value="1"/>
</dbReference>
<comment type="catalytic activity">
    <reaction evidence="7">
        <text>Zn(2+)(in) + ATP + H2O = Zn(2+)(out) + ADP + phosphate + H(+)</text>
        <dbReference type="Rhea" id="RHEA:20621"/>
        <dbReference type="ChEBI" id="CHEBI:15377"/>
        <dbReference type="ChEBI" id="CHEBI:15378"/>
        <dbReference type="ChEBI" id="CHEBI:29105"/>
        <dbReference type="ChEBI" id="CHEBI:30616"/>
        <dbReference type="ChEBI" id="CHEBI:43474"/>
        <dbReference type="ChEBI" id="CHEBI:456216"/>
        <dbReference type="EC" id="7.2.2.12"/>
    </reaction>
</comment>
<organism evidence="10 11">
    <name type="scientific">Rubellimicrobium mesophilum DSM 19309</name>
    <dbReference type="NCBI Taxonomy" id="442562"/>
    <lineage>
        <taxon>Bacteria</taxon>
        <taxon>Pseudomonadati</taxon>
        <taxon>Pseudomonadota</taxon>
        <taxon>Alphaproteobacteria</taxon>
        <taxon>Rhodobacterales</taxon>
        <taxon>Roseobacteraceae</taxon>
        <taxon>Rubellimicrobium</taxon>
    </lineage>
</organism>
<evidence type="ECO:0000256" key="8">
    <source>
        <dbReference type="RuleBase" id="RU362081"/>
    </source>
</evidence>
<feature type="transmembrane region" description="Helical" evidence="8">
    <location>
        <begin position="279"/>
        <end position="303"/>
    </location>
</feature>
<name>A0A017HIQ9_9RHOB</name>
<dbReference type="PANTHER" id="PTHR48085">
    <property type="entry name" value="CADMIUM/ZINC-TRANSPORTING ATPASE HMA2-RELATED"/>
    <property type="match status" value="1"/>
</dbReference>
<evidence type="ECO:0000313" key="10">
    <source>
        <dbReference type="EMBL" id="EYD74246.1"/>
    </source>
</evidence>
<keyword evidence="4 8" id="KW-1133">Transmembrane helix</keyword>
<dbReference type="PATRIC" id="fig|442562.3.peg.4237"/>
<dbReference type="Pfam" id="PF00122">
    <property type="entry name" value="E1-E2_ATPase"/>
    <property type="match status" value="1"/>
</dbReference>
<keyword evidence="8" id="KW-1003">Cell membrane</keyword>
<keyword evidence="3 8" id="KW-0812">Transmembrane</keyword>
<evidence type="ECO:0000313" key="11">
    <source>
        <dbReference type="Proteomes" id="UP000019666"/>
    </source>
</evidence>
<evidence type="ECO:0000256" key="5">
    <source>
        <dbReference type="ARBA" id="ARBA00023136"/>
    </source>
</evidence>
<dbReference type="InterPro" id="IPR051014">
    <property type="entry name" value="Cation_Transport_ATPase_IB"/>
</dbReference>
<feature type="domain" description="P-type ATPase A" evidence="9">
    <location>
        <begin position="139"/>
        <end position="238"/>
    </location>
</feature>
<dbReference type="InterPro" id="IPR059000">
    <property type="entry name" value="ATPase_P-type_domA"/>
</dbReference>
<protein>
    <recommendedName>
        <fullName evidence="6">P-type Zn(2+) transporter</fullName>
        <ecNumber evidence="6">7.2.2.12</ecNumber>
    </recommendedName>
</protein>
<dbReference type="GO" id="GO:0005886">
    <property type="term" value="C:plasma membrane"/>
    <property type="evidence" value="ECO:0007669"/>
    <property type="project" value="UniProtKB-SubCell"/>
</dbReference>
<dbReference type="Gene3D" id="3.40.50.1000">
    <property type="entry name" value="HAD superfamily/HAD-like"/>
    <property type="match status" value="1"/>
</dbReference>
<evidence type="ECO:0000256" key="2">
    <source>
        <dbReference type="ARBA" id="ARBA00006024"/>
    </source>
</evidence>
<dbReference type="PROSITE" id="PS00154">
    <property type="entry name" value="ATPASE_E1_E2"/>
    <property type="match status" value="1"/>
</dbReference>
<dbReference type="InterPro" id="IPR018303">
    <property type="entry name" value="ATPase_P-typ_P_site"/>
</dbReference>
<keyword evidence="11" id="KW-1185">Reference proteome</keyword>
<dbReference type="SUPFAM" id="SSF56784">
    <property type="entry name" value="HAD-like"/>
    <property type="match status" value="1"/>
</dbReference>
<dbReference type="Gene3D" id="3.40.1110.10">
    <property type="entry name" value="Calcium-transporting ATPase, cytoplasmic domain N"/>
    <property type="match status" value="1"/>
</dbReference>
<dbReference type="SUPFAM" id="SSF81653">
    <property type="entry name" value="Calcium ATPase, transduction domain A"/>
    <property type="match status" value="1"/>
</dbReference>
<dbReference type="EC" id="7.2.2.12" evidence="6"/>
<dbReference type="Pfam" id="PF00702">
    <property type="entry name" value="Hydrolase"/>
    <property type="match status" value="1"/>
</dbReference>
<comment type="subcellular location">
    <subcellularLocation>
        <location evidence="8">Cell membrane</location>
    </subcellularLocation>
    <subcellularLocation>
        <location evidence="1">Membrane</location>
    </subcellularLocation>
</comment>
<dbReference type="AlphaFoldDB" id="A0A017HIQ9"/>
<feature type="transmembrane region" description="Helical" evidence="8">
    <location>
        <begin position="89"/>
        <end position="115"/>
    </location>
</feature>
<dbReference type="GO" id="GO:0015086">
    <property type="term" value="F:cadmium ion transmembrane transporter activity"/>
    <property type="evidence" value="ECO:0007669"/>
    <property type="project" value="TreeGrafter"/>
</dbReference>
<keyword evidence="5 8" id="KW-0472">Membrane</keyword>
<dbReference type="GO" id="GO:0046872">
    <property type="term" value="F:metal ion binding"/>
    <property type="evidence" value="ECO:0007669"/>
    <property type="project" value="UniProtKB-KW"/>
</dbReference>
<dbReference type="InterPro" id="IPR036412">
    <property type="entry name" value="HAD-like_sf"/>
</dbReference>
<keyword evidence="8" id="KW-0479">Metal-binding</keyword>
<dbReference type="HOGENOM" id="CLU_001771_6_3_5"/>
<accession>A0A017HIQ9</accession>
<keyword evidence="10" id="KW-0378">Hydrolase</keyword>
<dbReference type="GO" id="GO:0016887">
    <property type="term" value="F:ATP hydrolysis activity"/>
    <property type="evidence" value="ECO:0007669"/>
    <property type="project" value="InterPro"/>
</dbReference>
<comment type="similarity">
    <text evidence="2 8">Belongs to the cation transport ATPase (P-type) (TC 3.A.3) family. Type IB subfamily.</text>
</comment>
<dbReference type="SUPFAM" id="SSF81665">
    <property type="entry name" value="Calcium ATPase, transmembrane domain M"/>
    <property type="match status" value="1"/>
</dbReference>
<dbReference type="STRING" id="442562.Rumeso_04303"/>
<feature type="transmembrane region" description="Helical" evidence="8">
    <location>
        <begin position="582"/>
        <end position="601"/>
    </location>
</feature>
<dbReference type="Gene3D" id="2.70.150.10">
    <property type="entry name" value="Calcium-transporting ATPase, cytoplasmic transduction domain A"/>
    <property type="match status" value="1"/>
</dbReference>
<dbReference type="InterPro" id="IPR023298">
    <property type="entry name" value="ATPase_P-typ_TM_dom_sf"/>
</dbReference>
<dbReference type="EMBL" id="AOSK01000120">
    <property type="protein sequence ID" value="EYD74246.1"/>
    <property type="molecule type" value="Genomic_DNA"/>
</dbReference>
<keyword evidence="8" id="KW-0547">Nucleotide-binding</keyword>
<dbReference type="InterPro" id="IPR023214">
    <property type="entry name" value="HAD_sf"/>
</dbReference>
<feature type="transmembrane region" description="Helical" evidence="8">
    <location>
        <begin position="254"/>
        <end position="273"/>
    </location>
</feature>
<evidence type="ECO:0000256" key="7">
    <source>
        <dbReference type="ARBA" id="ARBA00047308"/>
    </source>
</evidence>
<evidence type="ECO:0000256" key="6">
    <source>
        <dbReference type="ARBA" id="ARBA00039097"/>
    </source>
</evidence>
<dbReference type="NCBIfam" id="TIGR01525">
    <property type="entry name" value="ATPase-IB_hvy"/>
    <property type="match status" value="1"/>
</dbReference>
<dbReference type="InterPro" id="IPR027256">
    <property type="entry name" value="P-typ_ATPase_IB"/>
</dbReference>
<dbReference type="GO" id="GO:0005524">
    <property type="term" value="F:ATP binding"/>
    <property type="evidence" value="ECO:0007669"/>
    <property type="project" value="UniProtKB-UniRule"/>
</dbReference>
<evidence type="ECO:0000256" key="4">
    <source>
        <dbReference type="ARBA" id="ARBA00022989"/>
    </source>
</evidence>
<dbReference type="InterPro" id="IPR023299">
    <property type="entry name" value="ATPase_P-typ_cyto_dom_N"/>
</dbReference>
<evidence type="ECO:0000256" key="3">
    <source>
        <dbReference type="ARBA" id="ARBA00022692"/>
    </source>
</evidence>
<dbReference type="GO" id="GO:0016463">
    <property type="term" value="F:P-type zinc transporter activity"/>
    <property type="evidence" value="ECO:0007669"/>
    <property type="project" value="UniProtKB-EC"/>
</dbReference>
<evidence type="ECO:0000256" key="1">
    <source>
        <dbReference type="ARBA" id="ARBA00004370"/>
    </source>
</evidence>
<keyword evidence="8" id="KW-0067">ATP-binding</keyword>